<proteinExistence type="predicted"/>
<dbReference type="Pfam" id="PF13620">
    <property type="entry name" value="CarboxypepD_reg"/>
    <property type="match status" value="1"/>
</dbReference>
<dbReference type="InParanoid" id="A0A517SJA9"/>
<reference evidence="3 4" key="1">
    <citation type="submission" date="2019-02" db="EMBL/GenBank/DDBJ databases">
        <title>Deep-cultivation of Planctomycetes and their phenomic and genomic characterization uncovers novel biology.</title>
        <authorList>
            <person name="Wiegand S."/>
            <person name="Jogler M."/>
            <person name="Boedeker C."/>
            <person name="Pinto D."/>
            <person name="Vollmers J."/>
            <person name="Rivas-Marin E."/>
            <person name="Kohn T."/>
            <person name="Peeters S.H."/>
            <person name="Heuer A."/>
            <person name="Rast P."/>
            <person name="Oberbeckmann S."/>
            <person name="Bunk B."/>
            <person name="Jeske O."/>
            <person name="Meyerdierks A."/>
            <person name="Storesund J.E."/>
            <person name="Kallscheuer N."/>
            <person name="Luecker S."/>
            <person name="Lage O.M."/>
            <person name="Pohl T."/>
            <person name="Merkel B.J."/>
            <person name="Hornburger P."/>
            <person name="Mueller R.-W."/>
            <person name="Bruemmer F."/>
            <person name="Labrenz M."/>
            <person name="Spormann A.M."/>
            <person name="Op den Camp H."/>
            <person name="Overmann J."/>
            <person name="Amann R."/>
            <person name="Jetten M.S.M."/>
            <person name="Mascher T."/>
            <person name="Medema M.H."/>
            <person name="Devos D.P."/>
            <person name="Kaster A.-K."/>
            <person name="Ovreas L."/>
            <person name="Rohde M."/>
            <person name="Galperin M.Y."/>
            <person name="Jogler C."/>
        </authorList>
    </citation>
    <scope>NUCLEOTIDE SEQUENCE [LARGE SCALE GENOMIC DNA]</scope>
    <source>
        <strain evidence="3 4">Pan44</strain>
    </source>
</reference>
<dbReference type="AlphaFoldDB" id="A0A517SJA9"/>
<dbReference type="InterPro" id="IPR013783">
    <property type="entry name" value="Ig-like_fold"/>
</dbReference>
<dbReference type="OrthoDB" id="284841at2"/>
<evidence type="ECO:0000256" key="1">
    <source>
        <dbReference type="SAM" id="MobiDB-lite"/>
    </source>
</evidence>
<feature type="signal peptide" evidence="2">
    <location>
        <begin position="1"/>
        <end position="27"/>
    </location>
</feature>
<dbReference type="SUPFAM" id="SSF49478">
    <property type="entry name" value="Cna protein B-type domain"/>
    <property type="match status" value="1"/>
</dbReference>
<dbReference type="EMBL" id="CP036271">
    <property type="protein sequence ID" value="QDT56208.1"/>
    <property type="molecule type" value="Genomic_DNA"/>
</dbReference>
<dbReference type="Gene3D" id="2.60.40.10">
    <property type="entry name" value="Immunoglobulins"/>
    <property type="match status" value="1"/>
</dbReference>
<organism evidence="3 4">
    <name type="scientific">Caulifigura coniformis</name>
    <dbReference type="NCBI Taxonomy" id="2527983"/>
    <lineage>
        <taxon>Bacteria</taxon>
        <taxon>Pseudomonadati</taxon>
        <taxon>Planctomycetota</taxon>
        <taxon>Planctomycetia</taxon>
        <taxon>Planctomycetales</taxon>
        <taxon>Planctomycetaceae</taxon>
        <taxon>Caulifigura</taxon>
    </lineage>
</organism>
<dbReference type="RefSeq" id="WP_145033294.1">
    <property type="nucleotide sequence ID" value="NZ_CP036271.1"/>
</dbReference>
<dbReference type="Proteomes" id="UP000315700">
    <property type="component" value="Chromosome"/>
</dbReference>
<sequence precursor="true">MAKRSRIKRTATAAALAASWFCTSVDAAPIRGVLPGRSRASAAPEKKSTQMLDIALDDDRNLRGRFIDSEGAPIDGAIVTLRQSDRVIARSTTLHDGTFQIDRVPAGTYRLSCGAASGQIRCWPSEAAPPNAVVDGVTFQDSVVRGQAVALAPALFGSSAITAAASGVAIGGVATYAATETGSADRASGGIASENPPPPSPASDLEGQLVGRDPDGNLIRIEGPAPWEQNGPDGSTAPSTVTGVVLPSKWTKNDEILPRPASP</sequence>
<gene>
    <name evidence="3" type="ORF">Pan44_42600</name>
</gene>
<keyword evidence="2" id="KW-0732">Signal</keyword>
<feature type="chain" id="PRO_5022213405" description="Cna protein B-type domain protein" evidence="2">
    <location>
        <begin position="28"/>
        <end position="263"/>
    </location>
</feature>
<name>A0A517SJA9_9PLAN</name>
<evidence type="ECO:0000313" key="4">
    <source>
        <dbReference type="Proteomes" id="UP000315700"/>
    </source>
</evidence>
<evidence type="ECO:0000256" key="2">
    <source>
        <dbReference type="SAM" id="SignalP"/>
    </source>
</evidence>
<feature type="compositionally biased region" description="Polar residues" evidence="1">
    <location>
        <begin position="232"/>
        <end position="242"/>
    </location>
</feature>
<dbReference type="KEGG" id="ccos:Pan44_42600"/>
<evidence type="ECO:0008006" key="5">
    <source>
        <dbReference type="Google" id="ProtNLM"/>
    </source>
</evidence>
<accession>A0A517SJA9</accession>
<keyword evidence="4" id="KW-1185">Reference proteome</keyword>
<protein>
    <recommendedName>
        <fullName evidence="5">Cna protein B-type domain protein</fullName>
    </recommendedName>
</protein>
<evidence type="ECO:0000313" key="3">
    <source>
        <dbReference type="EMBL" id="QDT56208.1"/>
    </source>
</evidence>
<feature type="region of interest" description="Disordered" evidence="1">
    <location>
        <begin position="184"/>
        <end position="263"/>
    </location>
</feature>